<feature type="domain" description="FAD/NAD(P)-binding" evidence="13">
    <location>
        <begin position="4"/>
        <end position="242"/>
    </location>
</feature>
<evidence type="ECO:0000256" key="4">
    <source>
        <dbReference type="ARBA" id="ARBA00023002"/>
    </source>
</evidence>
<evidence type="ECO:0000256" key="5">
    <source>
        <dbReference type="ARBA" id="ARBA00023027"/>
    </source>
</evidence>
<dbReference type="GO" id="GO:0006103">
    <property type="term" value="P:2-oxoglutarate metabolic process"/>
    <property type="evidence" value="ECO:0007669"/>
    <property type="project" value="TreeGrafter"/>
</dbReference>
<feature type="disulfide bond" description="Redox-active" evidence="10">
    <location>
        <begin position="41"/>
        <end position="46"/>
    </location>
</feature>
<dbReference type="Gene3D" id="3.30.390.30">
    <property type="match status" value="1"/>
</dbReference>
<feature type="active site" description="Proton acceptor" evidence="8">
    <location>
        <position position="406"/>
    </location>
</feature>
<evidence type="ECO:0000313" key="15">
    <source>
        <dbReference type="Proteomes" id="UP000178951"/>
    </source>
</evidence>
<comment type="cofactor">
    <cofactor evidence="9">
        <name>FAD</name>
        <dbReference type="ChEBI" id="CHEBI:57692"/>
    </cofactor>
    <text evidence="9">Binds 1 FAD per subunit.</text>
</comment>
<feature type="domain" description="Pyridine nucleotide-disulphide oxidoreductase dimerisation" evidence="12">
    <location>
        <begin position="309"/>
        <end position="417"/>
    </location>
</feature>
<dbReference type="PANTHER" id="PTHR22912:SF217">
    <property type="entry name" value="DIHYDROLIPOYL DEHYDROGENASE"/>
    <property type="match status" value="1"/>
</dbReference>
<feature type="domain" description="FAD/NAD(P)-binding" evidence="13">
    <location>
        <begin position="252"/>
        <end position="290"/>
    </location>
</feature>
<feature type="binding site" evidence="9">
    <location>
        <position position="202"/>
    </location>
    <ligand>
        <name>NAD(+)</name>
        <dbReference type="ChEBI" id="CHEBI:57540"/>
    </ligand>
</feature>
<dbReference type="Pfam" id="PF02852">
    <property type="entry name" value="Pyr_redox_dim"/>
    <property type="match status" value="1"/>
</dbReference>
<feature type="binding site" evidence="9">
    <location>
        <begin position="281"/>
        <end position="284"/>
    </location>
    <ligand>
        <name>FAD</name>
        <dbReference type="ChEBI" id="CHEBI:57692"/>
    </ligand>
</feature>
<dbReference type="STRING" id="1802583.A2311_04235"/>
<organism evidence="14 15">
    <name type="scientific">candidate division WOR-1 bacterium RIFOXYB2_FULL_48_7</name>
    <dbReference type="NCBI Taxonomy" id="1802583"/>
    <lineage>
        <taxon>Bacteria</taxon>
        <taxon>Bacillati</taxon>
        <taxon>Saganbacteria</taxon>
    </lineage>
</organism>
<dbReference type="InterPro" id="IPR036188">
    <property type="entry name" value="FAD/NAD-bd_sf"/>
</dbReference>
<dbReference type="Pfam" id="PF07992">
    <property type="entry name" value="Pyr_redox_2"/>
    <property type="match status" value="2"/>
</dbReference>
<dbReference type="GO" id="GO:0004148">
    <property type="term" value="F:dihydrolipoyl dehydrogenase (NADH) activity"/>
    <property type="evidence" value="ECO:0007669"/>
    <property type="project" value="TreeGrafter"/>
</dbReference>
<dbReference type="PANTHER" id="PTHR22912">
    <property type="entry name" value="DISULFIDE OXIDOREDUCTASE"/>
    <property type="match status" value="1"/>
</dbReference>
<evidence type="ECO:0008006" key="16">
    <source>
        <dbReference type="Google" id="ProtNLM"/>
    </source>
</evidence>
<evidence type="ECO:0000313" key="14">
    <source>
        <dbReference type="EMBL" id="OGC36893.1"/>
    </source>
</evidence>
<keyword evidence="3 9" id="KW-0274">FAD</keyword>
<keyword evidence="6" id="KW-1015">Disulfide bond</keyword>
<dbReference type="Gene3D" id="3.50.50.60">
    <property type="entry name" value="FAD/NAD(P)-binding domain"/>
    <property type="match status" value="3"/>
</dbReference>
<comment type="similarity">
    <text evidence="1 11">Belongs to the class-I pyridine nucleotide-disulfide oxidoreductase family.</text>
</comment>
<dbReference type="PIRSF" id="PIRSF000350">
    <property type="entry name" value="Mercury_reductase_MerA"/>
    <property type="match status" value="1"/>
</dbReference>
<feature type="binding site" evidence="9">
    <location>
        <position position="250"/>
    </location>
    <ligand>
        <name>NAD(+)</name>
        <dbReference type="ChEBI" id="CHEBI:57540"/>
    </ligand>
</feature>
<keyword evidence="5 9" id="KW-0520">NAD</keyword>
<reference evidence="14 15" key="1">
    <citation type="journal article" date="2016" name="Nat. Commun.">
        <title>Thousands of microbial genomes shed light on interconnected biogeochemical processes in an aquifer system.</title>
        <authorList>
            <person name="Anantharaman K."/>
            <person name="Brown C.T."/>
            <person name="Hug L.A."/>
            <person name="Sharon I."/>
            <person name="Castelle C.J."/>
            <person name="Probst A.J."/>
            <person name="Thomas B.C."/>
            <person name="Singh A."/>
            <person name="Wilkins M.J."/>
            <person name="Karaoz U."/>
            <person name="Brodie E.L."/>
            <person name="Williams K.H."/>
            <person name="Hubbard S.S."/>
            <person name="Banfield J.F."/>
        </authorList>
    </citation>
    <scope>NUCLEOTIDE SEQUENCE [LARGE SCALE GENOMIC DNA]</scope>
</reference>
<dbReference type="PROSITE" id="PS00076">
    <property type="entry name" value="PYRIDINE_REDOX_1"/>
    <property type="match status" value="1"/>
</dbReference>
<keyword evidence="2 11" id="KW-0285">Flavoprotein</keyword>
<comment type="caution">
    <text evidence="14">The sequence shown here is derived from an EMBL/GenBank/DDBJ whole genome shotgun (WGS) entry which is preliminary data.</text>
</comment>
<keyword evidence="7 11" id="KW-0676">Redox-active center</keyword>
<dbReference type="SUPFAM" id="SSF55424">
    <property type="entry name" value="FAD/NAD-linked reductases, dimerisation (C-terminal) domain"/>
    <property type="match status" value="1"/>
</dbReference>
<dbReference type="FunFam" id="3.30.390.30:FF:000001">
    <property type="entry name" value="Dihydrolipoyl dehydrogenase"/>
    <property type="match status" value="1"/>
</dbReference>
<dbReference type="InterPro" id="IPR001100">
    <property type="entry name" value="Pyr_nuc-diS_OxRdtase"/>
</dbReference>
<evidence type="ECO:0000256" key="10">
    <source>
        <dbReference type="PIRSR" id="PIRSR000350-4"/>
    </source>
</evidence>
<dbReference type="SUPFAM" id="SSF51905">
    <property type="entry name" value="FAD/NAD(P)-binding domain"/>
    <property type="match status" value="1"/>
</dbReference>
<evidence type="ECO:0000256" key="6">
    <source>
        <dbReference type="ARBA" id="ARBA00023157"/>
    </source>
</evidence>
<dbReference type="InterPro" id="IPR004099">
    <property type="entry name" value="Pyr_nucl-diS_OxRdtase_dimer"/>
</dbReference>
<name>A0A1F4TXX0_UNCSA</name>
<dbReference type="GO" id="GO:0050660">
    <property type="term" value="F:flavin adenine dinucleotide binding"/>
    <property type="evidence" value="ECO:0007669"/>
    <property type="project" value="TreeGrafter"/>
</dbReference>
<evidence type="ECO:0000256" key="7">
    <source>
        <dbReference type="ARBA" id="ARBA00023284"/>
    </source>
</evidence>
<feature type="binding site" evidence="9">
    <location>
        <position position="275"/>
    </location>
    <ligand>
        <name>FAD</name>
        <dbReference type="ChEBI" id="CHEBI:57692"/>
    </ligand>
</feature>
<evidence type="ECO:0000256" key="2">
    <source>
        <dbReference type="ARBA" id="ARBA00022630"/>
    </source>
</evidence>
<dbReference type="InterPro" id="IPR012999">
    <property type="entry name" value="Pyr_OxRdtase_I_AS"/>
</dbReference>
<evidence type="ECO:0000256" key="11">
    <source>
        <dbReference type="RuleBase" id="RU003691"/>
    </source>
</evidence>
<evidence type="ECO:0000256" key="8">
    <source>
        <dbReference type="PIRSR" id="PIRSR000350-2"/>
    </source>
</evidence>
<evidence type="ECO:0000256" key="1">
    <source>
        <dbReference type="ARBA" id="ARBA00007532"/>
    </source>
</evidence>
<evidence type="ECO:0000259" key="12">
    <source>
        <dbReference type="Pfam" id="PF02852"/>
    </source>
</evidence>
<gene>
    <name evidence="14" type="ORF">A2311_04235</name>
</gene>
<accession>A0A1F4TXX0</accession>
<dbReference type="PRINTS" id="PR00368">
    <property type="entry name" value="FADPNR"/>
</dbReference>
<dbReference type="InterPro" id="IPR050151">
    <property type="entry name" value="Class-I_Pyr_Nuc-Dis_Oxidored"/>
</dbReference>
<sequence length="432" mass="46140">MDKFDVAVIGGGPGGYIAAIRAAQLGAKVALIEKEQVGGTCLNRGCIPTKALIACTALFDKIRQADSFGITTSAPTIDLAKVIERKNTLVAKLTKGVEQLLVHHGVTLIRTEGQLLQPGLIELRTPNMEHNKITAKKVILAMGSEPASLPNLPFDGNKFISSNEALNLAAPPPRVDIIGGGVIGIHFAVIFSSLGIEVTIYEALPEILPGIDLEIVALIKRILQRKKVMIKTGVKFAPADSCGKSLICVGRKRNGNYQVNEKMETAAPGVYAVGDLVSQKMFAHVAYEQGIIAAENALGGNRTFTYDYVPYGIYTHPEIAAVGLTEQQAREKYQQVKTGKFPFAALGIAQAMGEIEGFIKVISTADNQLLGVHIIGAEATNLIGAATVALKNRVTVDQLAETFQAHPSYPEGLHEAALSTLLKGLHSFTRQT</sequence>
<dbReference type="EMBL" id="MEUF01000003">
    <property type="protein sequence ID" value="OGC36893.1"/>
    <property type="molecule type" value="Genomic_DNA"/>
</dbReference>
<feature type="binding site" evidence="9">
    <location>
        <position position="113"/>
    </location>
    <ligand>
        <name>FAD</name>
        <dbReference type="ChEBI" id="CHEBI:57692"/>
    </ligand>
</feature>
<evidence type="ECO:0000256" key="3">
    <source>
        <dbReference type="ARBA" id="ARBA00022827"/>
    </source>
</evidence>
<dbReference type="AlphaFoldDB" id="A0A1F4TXX0"/>
<dbReference type="PRINTS" id="PR00411">
    <property type="entry name" value="PNDRDTASEI"/>
</dbReference>
<proteinExistence type="inferred from homology"/>
<feature type="binding site" evidence="9">
    <location>
        <position position="50"/>
    </location>
    <ligand>
        <name>FAD</name>
        <dbReference type="ChEBI" id="CHEBI:57692"/>
    </ligand>
</feature>
<protein>
    <recommendedName>
        <fullName evidence="16">Dihydrolipoyl dehydrogenase</fullName>
    </recommendedName>
</protein>
<dbReference type="Proteomes" id="UP000178951">
    <property type="component" value="Unassembled WGS sequence"/>
</dbReference>
<keyword evidence="4 11" id="KW-0560">Oxidoreductase</keyword>
<evidence type="ECO:0000259" key="13">
    <source>
        <dbReference type="Pfam" id="PF07992"/>
    </source>
</evidence>
<evidence type="ECO:0000256" key="9">
    <source>
        <dbReference type="PIRSR" id="PIRSR000350-3"/>
    </source>
</evidence>
<dbReference type="InterPro" id="IPR016156">
    <property type="entry name" value="FAD/NAD-linked_Rdtase_dimer_sf"/>
</dbReference>
<keyword evidence="9" id="KW-0547">Nucleotide-binding</keyword>
<dbReference type="InterPro" id="IPR023753">
    <property type="entry name" value="FAD/NAD-binding_dom"/>
</dbReference>